<reference evidence="3" key="1">
    <citation type="journal article" date="2019" name="Int. J. Syst. Evol. Microbiol.">
        <title>The Global Catalogue of Microorganisms (GCM) 10K type strain sequencing project: providing services to taxonomists for standard genome sequencing and annotation.</title>
        <authorList>
            <consortium name="The Broad Institute Genomics Platform"/>
            <consortium name="The Broad Institute Genome Sequencing Center for Infectious Disease"/>
            <person name="Wu L."/>
            <person name="Ma J."/>
        </authorList>
    </citation>
    <scope>NUCLEOTIDE SEQUENCE [LARGE SCALE GENOMIC DNA]</scope>
    <source>
        <strain evidence="3">JCM 15591</strain>
    </source>
</reference>
<dbReference type="CDD" id="cd06588">
    <property type="entry name" value="PhnB_like"/>
    <property type="match status" value="1"/>
</dbReference>
<dbReference type="RefSeq" id="WP_344060863.1">
    <property type="nucleotide sequence ID" value="NZ_BAAAPN010000003.1"/>
</dbReference>
<dbReference type="Proteomes" id="UP001501475">
    <property type="component" value="Unassembled WGS sequence"/>
</dbReference>
<dbReference type="InterPro" id="IPR028973">
    <property type="entry name" value="PhnB-like"/>
</dbReference>
<dbReference type="PANTHER" id="PTHR33990:SF2">
    <property type="entry name" value="PHNB-LIKE DOMAIN-CONTAINING PROTEIN"/>
    <property type="match status" value="1"/>
</dbReference>
<dbReference type="InterPro" id="IPR029068">
    <property type="entry name" value="Glyas_Bleomycin-R_OHBP_Dase"/>
</dbReference>
<dbReference type="Pfam" id="PF06983">
    <property type="entry name" value="3-dmu-9_3-mt"/>
    <property type="match status" value="1"/>
</dbReference>
<evidence type="ECO:0000313" key="2">
    <source>
        <dbReference type="EMBL" id="GAA1744948.1"/>
    </source>
</evidence>
<dbReference type="InterPro" id="IPR009725">
    <property type="entry name" value="3_dmu_93_MTrfase"/>
</dbReference>
<evidence type="ECO:0000259" key="1">
    <source>
        <dbReference type="Pfam" id="PF06983"/>
    </source>
</evidence>
<gene>
    <name evidence="2" type="ORF">GCM10009810_02090</name>
</gene>
<keyword evidence="3" id="KW-1185">Reference proteome</keyword>
<proteinExistence type="predicted"/>
<protein>
    <submittedName>
        <fullName evidence="2">VOC family protein</fullName>
    </submittedName>
</protein>
<dbReference type="EMBL" id="BAAAPN010000003">
    <property type="protein sequence ID" value="GAA1744948.1"/>
    <property type="molecule type" value="Genomic_DNA"/>
</dbReference>
<dbReference type="PANTHER" id="PTHR33990">
    <property type="entry name" value="PROTEIN YJDN-RELATED"/>
    <property type="match status" value="1"/>
</dbReference>
<dbReference type="SUPFAM" id="SSF54593">
    <property type="entry name" value="Glyoxalase/Bleomycin resistance protein/Dihydroxybiphenyl dioxygenase"/>
    <property type="match status" value="1"/>
</dbReference>
<feature type="domain" description="PhnB-like" evidence="1">
    <location>
        <begin position="3"/>
        <end position="116"/>
    </location>
</feature>
<sequence>MVQITPNLWFDDNAEQAAQFYVAIFPGSRITNIARYTAAGPGPEGQAVTVDFELDGQPFTGINGGPMFTFSEAVSFALPCADQAESDRYWEALLADGGQPSQCGWLKDKFGLSWQVYPRALGDYTADPDPERAARATAAMLQMSRIDLAAVAAAADGLPQEHS</sequence>
<name>A0ABP4W280_9MICO</name>
<comment type="caution">
    <text evidence="2">The sequence shown here is derived from an EMBL/GenBank/DDBJ whole genome shotgun (WGS) entry which is preliminary data.</text>
</comment>
<evidence type="ECO:0000313" key="3">
    <source>
        <dbReference type="Proteomes" id="UP001501475"/>
    </source>
</evidence>
<dbReference type="Gene3D" id="3.10.180.10">
    <property type="entry name" value="2,3-Dihydroxybiphenyl 1,2-Dioxygenase, domain 1"/>
    <property type="match status" value="1"/>
</dbReference>
<dbReference type="PIRSF" id="PIRSF021700">
    <property type="entry name" value="3_dmu_93_MTrfase"/>
    <property type="match status" value="1"/>
</dbReference>
<organism evidence="2 3">
    <name type="scientific">Nostocoides vanveenii</name>
    <dbReference type="NCBI Taxonomy" id="330835"/>
    <lineage>
        <taxon>Bacteria</taxon>
        <taxon>Bacillati</taxon>
        <taxon>Actinomycetota</taxon>
        <taxon>Actinomycetes</taxon>
        <taxon>Micrococcales</taxon>
        <taxon>Intrasporangiaceae</taxon>
        <taxon>Nostocoides</taxon>
    </lineage>
</organism>
<accession>A0ABP4W280</accession>